<evidence type="ECO:0000259" key="8">
    <source>
        <dbReference type="PROSITE" id="PS50110"/>
    </source>
</evidence>
<feature type="domain" description="OmpR/PhoB-type" evidence="9">
    <location>
        <begin position="158"/>
        <end position="256"/>
    </location>
</feature>
<dbReference type="Gene3D" id="3.40.50.2300">
    <property type="match status" value="1"/>
</dbReference>
<dbReference type="PROSITE" id="PS50110">
    <property type="entry name" value="RESPONSE_REGULATORY"/>
    <property type="match status" value="1"/>
</dbReference>
<dbReference type="InterPro" id="IPR011006">
    <property type="entry name" value="CheY-like_superfamily"/>
</dbReference>
<evidence type="ECO:0000313" key="11">
    <source>
        <dbReference type="Proteomes" id="UP000031449"/>
    </source>
</evidence>
<dbReference type="PROSITE" id="PS51755">
    <property type="entry name" value="OMPR_PHOB"/>
    <property type="match status" value="1"/>
</dbReference>
<dbReference type="Pfam" id="PF00072">
    <property type="entry name" value="Response_reg"/>
    <property type="match status" value="1"/>
</dbReference>
<dbReference type="PANTHER" id="PTHR48111">
    <property type="entry name" value="REGULATOR OF RPOS"/>
    <property type="match status" value="1"/>
</dbReference>
<keyword evidence="11" id="KW-1185">Reference proteome</keyword>
<dbReference type="PANTHER" id="PTHR48111:SF22">
    <property type="entry name" value="REGULATOR OF RPOS"/>
    <property type="match status" value="1"/>
</dbReference>
<keyword evidence="4 7" id="KW-0238">DNA-binding</keyword>
<dbReference type="SMART" id="SM00448">
    <property type="entry name" value="REC"/>
    <property type="match status" value="1"/>
</dbReference>
<feature type="domain" description="Response regulatory" evidence="8">
    <location>
        <begin position="36"/>
        <end position="150"/>
    </location>
</feature>
<keyword evidence="3" id="KW-0805">Transcription regulation</keyword>
<gene>
    <name evidence="10" type="ORF">JMA_14490</name>
</gene>
<accession>A0A0B5AKZ4</accession>
<evidence type="ECO:0008006" key="12">
    <source>
        <dbReference type="Google" id="ProtNLM"/>
    </source>
</evidence>
<dbReference type="GO" id="GO:0005829">
    <property type="term" value="C:cytosol"/>
    <property type="evidence" value="ECO:0007669"/>
    <property type="project" value="TreeGrafter"/>
</dbReference>
<keyword evidence="5" id="KW-0804">Transcription</keyword>
<dbReference type="InterPro" id="IPR036388">
    <property type="entry name" value="WH-like_DNA-bd_sf"/>
</dbReference>
<proteinExistence type="predicted"/>
<dbReference type="BioCyc" id="JESP1508404:G14D9-10704-MONOMER"/>
<dbReference type="STRING" id="1508404.JMA_14490"/>
<dbReference type="InterPro" id="IPR039420">
    <property type="entry name" value="WalR-like"/>
</dbReference>
<dbReference type="KEGG" id="jeo:JMA_14490"/>
<dbReference type="GO" id="GO:0032993">
    <property type="term" value="C:protein-DNA complex"/>
    <property type="evidence" value="ECO:0007669"/>
    <property type="project" value="TreeGrafter"/>
</dbReference>
<dbReference type="Proteomes" id="UP000031449">
    <property type="component" value="Chromosome"/>
</dbReference>
<reference evidence="10 11" key="1">
    <citation type="submission" date="2014-08" db="EMBL/GenBank/DDBJ databases">
        <title>Complete genome of a marine bacteria Jeotgalibacillus malaysiensis.</title>
        <authorList>
            <person name="Yaakop A.S."/>
            <person name="Chan K.-G."/>
            <person name="Goh K.M."/>
        </authorList>
    </citation>
    <scope>NUCLEOTIDE SEQUENCE [LARGE SCALE GENOMIC DNA]</scope>
    <source>
        <strain evidence="10 11">D5</strain>
    </source>
</reference>
<evidence type="ECO:0000313" key="10">
    <source>
        <dbReference type="EMBL" id="AJD90766.1"/>
    </source>
</evidence>
<dbReference type="FunFam" id="3.40.50.2300:FF:000001">
    <property type="entry name" value="DNA-binding response regulator PhoB"/>
    <property type="match status" value="1"/>
</dbReference>
<dbReference type="HOGENOM" id="CLU_000445_30_1_9"/>
<evidence type="ECO:0000256" key="4">
    <source>
        <dbReference type="ARBA" id="ARBA00023125"/>
    </source>
</evidence>
<dbReference type="InterPro" id="IPR001867">
    <property type="entry name" value="OmpR/PhoB-type_DNA-bd"/>
</dbReference>
<feature type="DNA-binding region" description="OmpR/PhoB-type" evidence="7">
    <location>
        <begin position="158"/>
        <end position="256"/>
    </location>
</feature>
<evidence type="ECO:0000256" key="3">
    <source>
        <dbReference type="ARBA" id="ARBA00023015"/>
    </source>
</evidence>
<dbReference type="SMART" id="SM00862">
    <property type="entry name" value="Trans_reg_C"/>
    <property type="match status" value="1"/>
</dbReference>
<keyword evidence="1 6" id="KW-0597">Phosphoprotein</keyword>
<sequence>MEYHHYCNIEAEKGRSIEPVLQYFKKDAGEIIMKKRVLIVEDEEKIARVLELELGFEGYDTDKAFSGYDALEKYREGNWDLILLDVMLPEMTGIELLRRIRTADSETPVILLTAKDSVEDKVSGLDLGANDYITKPFQIEELLARVRAVLRTKKIEDVHILKAGDLILNEQTREVTRGTYEIDLTPREFDLLVYLLKNIRQVLNREQILNAVWGYDYYGDTNVVDVYIRYIRKKIDLDGHTPLIHTVRGVGYVLKVSE</sequence>
<dbReference type="GO" id="GO:0006355">
    <property type="term" value="P:regulation of DNA-templated transcription"/>
    <property type="evidence" value="ECO:0007669"/>
    <property type="project" value="InterPro"/>
</dbReference>
<protein>
    <recommendedName>
        <fullName evidence="12">PhoB family transcriptional regulator</fullName>
    </recommendedName>
</protein>
<name>A0A0B5AKZ4_9BACL</name>
<dbReference type="EMBL" id="CP009416">
    <property type="protein sequence ID" value="AJD90766.1"/>
    <property type="molecule type" value="Genomic_DNA"/>
</dbReference>
<dbReference type="CDD" id="cd00383">
    <property type="entry name" value="trans_reg_C"/>
    <property type="match status" value="1"/>
</dbReference>
<dbReference type="FunFam" id="1.10.10.10:FF:000005">
    <property type="entry name" value="Two-component system response regulator"/>
    <property type="match status" value="1"/>
</dbReference>
<dbReference type="Gene3D" id="6.10.250.690">
    <property type="match status" value="1"/>
</dbReference>
<dbReference type="AlphaFoldDB" id="A0A0B5AKZ4"/>
<evidence type="ECO:0000256" key="6">
    <source>
        <dbReference type="PROSITE-ProRule" id="PRU00169"/>
    </source>
</evidence>
<keyword evidence="2" id="KW-0902">Two-component regulatory system</keyword>
<dbReference type="Gene3D" id="1.10.10.10">
    <property type="entry name" value="Winged helix-like DNA-binding domain superfamily/Winged helix DNA-binding domain"/>
    <property type="match status" value="1"/>
</dbReference>
<evidence type="ECO:0000256" key="1">
    <source>
        <dbReference type="ARBA" id="ARBA00022553"/>
    </source>
</evidence>
<organism evidence="10 11">
    <name type="scientific">Jeotgalibacillus malaysiensis</name>
    <dbReference type="NCBI Taxonomy" id="1508404"/>
    <lineage>
        <taxon>Bacteria</taxon>
        <taxon>Bacillati</taxon>
        <taxon>Bacillota</taxon>
        <taxon>Bacilli</taxon>
        <taxon>Bacillales</taxon>
        <taxon>Caryophanaceae</taxon>
        <taxon>Jeotgalibacillus</taxon>
    </lineage>
</organism>
<dbReference type="InterPro" id="IPR001789">
    <property type="entry name" value="Sig_transdc_resp-reg_receiver"/>
</dbReference>
<evidence type="ECO:0000259" key="9">
    <source>
        <dbReference type="PROSITE" id="PS51755"/>
    </source>
</evidence>
<evidence type="ECO:0000256" key="5">
    <source>
        <dbReference type="ARBA" id="ARBA00023163"/>
    </source>
</evidence>
<feature type="modified residue" description="4-aspartylphosphate" evidence="6">
    <location>
        <position position="85"/>
    </location>
</feature>
<evidence type="ECO:0000256" key="2">
    <source>
        <dbReference type="ARBA" id="ARBA00023012"/>
    </source>
</evidence>
<evidence type="ECO:0000256" key="7">
    <source>
        <dbReference type="PROSITE-ProRule" id="PRU01091"/>
    </source>
</evidence>
<dbReference type="GO" id="GO:0000976">
    <property type="term" value="F:transcription cis-regulatory region binding"/>
    <property type="evidence" value="ECO:0007669"/>
    <property type="project" value="TreeGrafter"/>
</dbReference>
<dbReference type="GO" id="GO:0000156">
    <property type="term" value="F:phosphorelay response regulator activity"/>
    <property type="evidence" value="ECO:0007669"/>
    <property type="project" value="TreeGrafter"/>
</dbReference>
<dbReference type="SUPFAM" id="SSF52172">
    <property type="entry name" value="CheY-like"/>
    <property type="match status" value="1"/>
</dbReference>
<dbReference type="Pfam" id="PF00486">
    <property type="entry name" value="Trans_reg_C"/>
    <property type="match status" value="1"/>
</dbReference>